<gene>
    <name evidence="1" type="ORF">BRAPAZ1V2_A01P38170.2</name>
</gene>
<evidence type="ECO:0000313" key="1">
    <source>
        <dbReference type="EMBL" id="CAG7889741.1"/>
    </source>
</evidence>
<dbReference type="EMBL" id="LS974617">
    <property type="protein sequence ID" value="CAG7889741.1"/>
    <property type="molecule type" value="Genomic_DNA"/>
</dbReference>
<dbReference type="AlphaFoldDB" id="A0A8D9GZ94"/>
<accession>A0A8D9GZ94</accession>
<reference evidence="1 2" key="1">
    <citation type="submission" date="2021-07" db="EMBL/GenBank/DDBJ databases">
        <authorList>
            <consortium name="Genoscope - CEA"/>
            <person name="William W."/>
        </authorList>
    </citation>
    <scope>NUCLEOTIDE SEQUENCE [LARGE SCALE GENOMIC DNA]</scope>
</reference>
<sequence>MVQIKRLSALFPCGMMKKNKVLEEKFCLLFFLKRFMIVF</sequence>
<dbReference type="Gramene" id="A01p38170.2_BraZ1">
    <property type="protein sequence ID" value="A01p38170.2_BraZ1.CDS.1"/>
    <property type="gene ID" value="A01g38170.2_BraZ1"/>
</dbReference>
<proteinExistence type="predicted"/>
<organism evidence="1 2">
    <name type="scientific">Brassica campestris</name>
    <name type="common">Field mustard</name>
    <dbReference type="NCBI Taxonomy" id="3711"/>
    <lineage>
        <taxon>Eukaryota</taxon>
        <taxon>Viridiplantae</taxon>
        <taxon>Streptophyta</taxon>
        <taxon>Embryophyta</taxon>
        <taxon>Tracheophyta</taxon>
        <taxon>Spermatophyta</taxon>
        <taxon>Magnoliopsida</taxon>
        <taxon>eudicotyledons</taxon>
        <taxon>Gunneridae</taxon>
        <taxon>Pentapetalae</taxon>
        <taxon>rosids</taxon>
        <taxon>malvids</taxon>
        <taxon>Brassicales</taxon>
        <taxon>Brassicaceae</taxon>
        <taxon>Brassiceae</taxon>
        <taxon>Brassica</taxon>
    </lineage>
</organism>
<name>A0A8D9GZ94_BRACM</name>
<evidence type="ECO:0000313" key="2">
    <source>
        <dbReference type="Proteomes" id="UP000694005"/>
    </source>
</evidence>
<protein>
    <submittedName>
        <fullName evidence="1">Uncharacterized protein</fullName>
    </submittedName>
</protein>
<dbReference type="Proteomes" id="UP000694005">
    <property type="component" value="Chromosome A01"/>
</dbReference>